<keyword evidence="4" id="KW-1133">Transmembrane helix</keyword>
<evidence type="ECO:0000313" key="8">
    <source>
        <dbReference type="RefSeq" id="XP_010928309.1"/>
    </source>
</evidence>
<dbReference type="Pfam" id="PF04863">
    <property type="entry name" value="EGF_alliinase"/>
    <property type="match status" value="1"/>
</dbReference>
<dbReference type="InterPro" id="IPR006948">
    <property type="entry name" value="Alliinase_C"/>
</dbReference>
<evidence type="ECO:0000313" key="7">
    <source>
        <dbReference type="Proteomes" id="UP000504607"/>
    </source>
</evidence>
<dbReference type="PANTHER" id="PTHR43795">
    <property type="entry name" value="BIFUNCTIONAL ASPARTATE AMINOTRANSFERASE AND GLUTAMATE/ASPARTATE-PREPHENATE AMINOTRANSFERASE-RELATED"/>
    <property type="match status" value="1"/>
</dbReference>
<dbReference type="PANTHER" id="PTHR43795:SF20">
    <property type="entry name" value="TRYPTOPHAN AMINOTRANSFERASE-RELATED PROTEIN 3"/>
    <property type="match status" value="1"/>
</dbReference>
<dbReference type="OrthoDB" id="2020362at2759"/>
<feature type="domain" description="Alliinase C-terminal" evidence="6">
    <location>
        <begin position="100"/>
        <end position="454"/>
    </location>
</feature>
<dbReference type="InterPro" id="IPR050478">
    <property type="entry name" value="Ethylene_sulfur-biosynth"/>
</dbReference>
<evidence type="ECO:0000256" key="1">
    <source>
        <dbReference type="ARBA" id="ARBA00001933"/>
    </source>
</evidence>
<keyword evidence="3" id="KW-0663">Pyridoxal phosphate</keyword>
<dbReference type="GeneID" id="105050098"/>
<keyword evidence="8" id="KW-0032">Aminotransferase</keyword>
<dbReference type="RefSeq" id="XP_010928309.1">
    <property type="nucleotide sequence ID" value="XM_010930007.1"/>
</dbReference>
<keyword evidence="7" id="KW-1185">Reference proteome</keyword>
<dbReference type="InterPro" id="IPR015422">
    <property type="entry name" value="PyrdxlP-dep_Trfase_small"/>
</dbReference>
<evidence type="ECO:0000256" key="3">
    <source>
        <dbReference type="ARBA" id="ARBA00022898"/>
    </source>
</evidence>
<name>A0A6I9RKW4_ELAGV</name>
<comment type="cofactor">
    <cofactor evidence="1">
        <name>pyridoxal 5'-phosphate</name>
        <dbReference type="ChEBI" id="CHEBI:597326"/>
    </cofactor>
</comment>
<evidence type="ECO:0000259" key="6">
    <source>
        <dbReference type="Pfam" id="PF04864"/>
    </source>
</evidence>
<dbReference type="Proteomes" id="UP000504607">
    <property type="component" value="Chromosome 1"/>
</dbReference>
<dbReference type="InterPro" id="IPR006947">
    <property type="entry name" value="EGF_alliinase"/>
</dbReference>
<dbReference type="SUPFAM" id="SSF53383">
    <property type="entry name" value="PLP-dependent transferases"/>
    <property type="match status" value="1"/>
</dbReference>
<dbReference type="InterPro" id="IPR015421">
    <property type="entry name" value="PyrdxlP-dep_Trfase_major"/>
</dbReference>
<gene>
    <name evidence="8" type="primary">LOC105050098</name>
</gene>
<organism evidence="7 8">
    <name type="scientific">Elaeis guineensis var. tenera</name>
    <name type="common">Oil palm</name>
    <dbReference type="NCBI Taxonomy" id="51953"/>
    <lineage>
        <taxon>Eukaryota</taxon>
        <taxon>Viridiplantae</taxon>
        <taxon>Streptophyta</taxon>
        <taxon>Embryophyta</taxon>
        <taxon>Tracheophyta</taxon>
        <taxon>Spermatophyta</taxon>
        <taxon>Magnoliopsida</taxon>
        <taxon>Liliopsida</taxon>
        <taxon>Arecaceae</taxon>
        <taxon>Arecoideae</taxon>
        <taxon>Cocoseae</taxon>
        <taxon>Elaeidinae</taxon>
        <taxon>Elaeis</taxon>
    </lineage>
</organism>
<dbReference type="InterPro" id="IPR037029">
    <property type="entry name" value="Alliinase_N_sf"/>
</dbReference>
<feature type="transmembrane region" description="Helical" evidence="4">
    <location>
        <begin position="17"/>
        <end position="37"/>
    </location>
</feature>
<dbReference type="Gene3D" id="3.40.640.10">
    <property type="entry name" value="Type I PLP-dependent aspartate aminotransferase-like (Major domain)"/>
    <property type="match status" value="1"/>
</dbReference>
<dbReference type="GO" id="GO:0006520">
    <property type="term" value="P:amino acid metabolic process"/>
    <property type="evidence" value="ECO:0007669"/>
    <property type="project" value="TreeGrafter"/>
</dbReference>
<dbReference type="GO" id="GO:0016846">
    <property type="term" value="F:carbon-sulfur lyase activity"/>
    <property type="evidence" value="ECO:0007669"/>
    <property type="project" value="InterPro"/>
</dbReference>
<reference evidence="8" key="1">
    <citation type="submission" date="2025-08" db="UniProtKB">
        <authorList>
            <consortium name="RefSeq"/>
        </authorList>
    </citation>
    <scope>IDENTIFICATION</scope>
</reference>
<dbReference type="KEGG" id="egu:105050098"/>
<proteinExistence type="inferred from homology"/>
<feature type="domain" description="Alliinase EGF-like" evidence="5">
    <location>
        <begin position="44"/>
        <end position="98"/>
    </location>
</feature>
<accession>A0A6I9RKW4</accession>
<dbReference type="InterPro" id="IPR015424">
    <property type="entry name" value="PyrdxlP-dep_Trfase"/>
</dbReference>
<sequence length="463" mass="51651">MEGPKGKGGGHVHRLKLLHLFFSSLFLNVLFSSYLFLSHRPYLDWSRAAAAEAELVAAIFCSGHGRAYLDGILVDGVPTCECNTCYAGANCSQLLPDCPADADSGDPLFLEPYWQHHAGSSAVVFSGWHRMSYRTTGDNFISLELEKHIRLLHEAVGNAVTDGRFIIFGSGSTQLLNALVYALSPENASTPASVVASAPYYALYKMQTEVFDGREYEWKGITSKWVNTSVSSMENFIEFVTSPNNPDGRLRQSVLGGPFIIYDHAYYWPHYTAIPAPADEDVMIFTDSKLSGHASSRFGWAVIKDERVYQKATEYMGVNTMGVSRDTQLRVLKLIKVMLAEMRGEGGIFEFGYETIAERWSKLSKAISSSHRFSLQQLSPQYCTYFKKIRDPSPAYAWLKCEMEEDVDCSAVLSEAGIISRTGTVFEAGSRYTRLSLIKTQDDFDLLLQRMEALVSKEDIASF</sequence>
<comment type="similarity">
    <text evidence="2">Belongs to the alliinase family.</text>
</comment>
<dbReference type="Pfam" id="PF04864">
    <property type="entry name" value="Alliinase_C"/>
    <property type="match status" value="1"/>
</dbReference>
<keyword evidence="8" id="KW-0808">Transferase</keyword>
<keyword evidence="4" id="KW-0812">Transmembrane</keyword>
<dbReference type="AlphaFoldDB" id="A0A6I9RKW4"/>
<dbReference type="Gene3D" id="2.10.25.30">
    <property type="entry name" value="EGF-like, alliinase"/>
    <property type="match status" value="1"/>
</dbReference>
<dbReference type="GO" id="GO:0008483">
    <property type="term" value="F:transaminase activity"/>
    <property type="evidence" value="ECO:0007669"/>
    <property type="project" value="UniProtKB-KW"/>
</dbReference>
<evidence type="ECO:0000256" key="2">
    <source>
        <dbReference type="ARBA" id="ARBA00006312"/>
    </source>
</evidence>
<dbReference type="Gene3D" id="3.90.1150.10">
    <property type="entry name" value="Aspartate Aminotransferase, domain 1"/>
    <property type="match status" value="1"/>
</dbReference>
<evidence type="ECO:0000256" key="4">
    <source>
        <dbReference type="SAM" id="Phobius"/>
    </source>
</evidence>
<keyword evidence="4" id="KW-0472">Membrane</keyword>
<protein>
    <submittedName>
        <fullName evidence="8">Tryptophan aminotransferase-related protein 3</fullName>
    </submittedName>
</protein>
<dbReference type="FunCoup" id="A0A6I9RKW4">
    <property type="interactions" value="1069"/>
</dbReference>
<evidence type="ECO:0000259" key="5">
    <source>
        <dbReference type="Pfam" id="PF04863"/>
    </source>
</evidence>
<dbReference type="InParanoid" id="A0A6I9RKW4"/>